<keyword evidence="5 7" id="KW-1133">Transmembrane helix</keyword>
<dbReference type="SUPFAM" id="SSF161098">
    <property type="entry name" value="MetI-like"/>
    <property type="match status" value="1"/>
</dbReference>
<comment type="similarity">
    <text evidence="7">Belongs to the binding-protein-dependent transport system permease family.</text>
</comment>
<name>A0A1H5KSJ4_9ACTN</name>
<dbReference type="RefSeq" id="WP_083288871.1">
    <property type="nucleotide sequence ID" value="NZ_FNUC01000003.1"/>
</dbReference>
<evidence type="ECO:0000256" key="3">
    <source>
        <dbReference type="ARBA" id="ARBA00022475"/>
    </source>
</evidence>
<dbReference type="Pfam" id="PF00528">
    <property type="entry name" value="BPD_transp_1"/>
    <property type="match status" value="1"/>
</dbReference>
<dbReference type="Proteomes" id="UP000181980">
    <property type="component" value="Unassembled WGS sequence"/>
</dbReference>
<comment type="subcellular location">
    <subcellularLocation>
        <location evidence="1 7">Cell membrane</location>
        <topology evidence="1 7">Multi-pass membrane protein</topology>
    </subcellularLocation>
</comment>
<accession>A0A1H5KSJ4</accession>
<evidence type="ECO:0000313" key="10">
    <source>
        <dbReference type="EMBL" id="SEE67782.1"/>
    </source>
</evidence>
<feature type="domain" description="ABC transmembrane type-1" evidence="9">
    <location>
        <begin position="119"/>
        <end position="331"/>
    </location>
</feature>
<gene>
    <name evidence="10" type="ORF">SAMN04488561_2231</name>
</gene>
<dbReference type="GO" id="GO:0055085">
    <property type="term" value="P:transmembrane transport"/>
    <property type="evidence" value="ECO:0007669"/>
    <property type="project" value="InterPro"/>
</dbReference>
<dbReference type="InterPro" id="IPR000515">
    <property type="entry name" value="MetI-like"/>
</dbReference>
<proteinExistence type="inferred from homology"/>
<feature type="transmembrane region" description="Helical" evidence="7">
    <location>
        <begin position="316"/>
        <end position="338"/>
    </location>
</feature>
<keyword evidence="2 7" id="KW-0813">Transport</keyword>
<keyword evidence="11" id="KW-1185">Reference proteome</keyword>
<dbReference type="EMBL" id="FNUC01000003">
    <property type="protein sequence ID" value="SEE67782.1"/>
    <property type="molecule type" value="Genomic_DNA"/>
</dbReference>
<dbReference type="STRING" id="561176.SAMN04488561_2231"/>
<keyword evidence="3" id="KW-1003">Cell membrane</keyword>
<evidence type="ECO:0000256" key="1">
    <source>
        <dbReference type="ARBA" id="ARBA00004651"/>
    </source>
</evidence>
<sequence length="345" mass="37308">MATDTTPPVTADPPAPERRRGGRPLARFLLSRLLQMMVTLAVLVPLTFLLFRAVPGDPAAAVVGPDMDPAVADQLRERYGLDQPLPQQFLSYCLALLQGDLGTSFQYKVPVVDVLGDRLVNSAVLVVPAVLLAVAIGIGLGAFAATSGRRFDEGVRTSAFVIKASPIFWVSTLALTLFGLTLGWVPSLGMFSPGEGGDGLTRFLSLDFLHHLALPLTILVLYYLVEPTLTMRTSMKEVLDQEFIELGRAQGLPRRRIVYRHGARNAALPVVTLAPALVDNIIGGQVIVETVFSWPGMGRGVVEAVNNYDYPMMQGIFLLTAVTVIVVNAVIDVAYAYLDPRVRLA</sequence>
<evidence type="ECO:0000256" key="5">
    <source>
        <dbReference type="ARBA" id="ARBA00022989"/>
    </source>
</evidence>
<dbReference type="InterPro" id="IPR035906">
    <property type="entry name" value="MetI-like_sf"/>
</dbReference>
<keyword evidence="4 7" id="KW-0812">Transmembrane</keyword>
<dbReference type="PROSITE" id="PS50928">
    <property type="entry name" value="ABC_TM1"/>
    <property type="match status" value="1"/>
</dbReference>
<dbReference type="PANTHER" id="PTHR43163:SF9">
    <property type="entry name" value="ABC TRANSPORTER PERMEASE PROTEIN"/>
    <property type="match status" value="1"/>
</dbReference>
<dbReference type="AlphaFoldDB" id="A0A1H5KSJ4"/>
<dbReference type="OrthoDB" id="147688at2"/>
<dbReference type="GO" id="GO:0005886">
    <property type="term" value="C:plasma membrane"/>
    <property type="evidence" value="ECO:0007669"/>
    <property type="project" value="UniProtKB-SubCell"/>
</dbReference>
<protein>
    <submittedName>
        <fullName evidence="10">Peptide/nickel transport system permease protein</fullName>
    </submittedName>
</protein>
<keyword evidence="6 7" id="KW-0472">Membrane</keyword>
<evidence type="ECO:0000256" key="4">
    <source>
        <dbReference type="ARBA" id="ARBA00022692"/>
    </source>
</evidence>
<dbReference type="PANTHER" id="PTHR43163">
    <property type="entry name" value="DIPEPTIDE TRANSPORT SYSTEM PERMEASE PROTEIN DPPB-RELATED"/>
    <property type="match status" value="1"/>
</dbReference>
<evidence type="ECO:0000256" key="8">
    <source>
        <dbReference type="SAM" id="MobiDB-lite"/>
    </source>
</evidence>
<evidence type="ECO:0000256" key="7">
    <source>
        <dbReference type="RuleBase" id="RU363032"/>
    </source>
</evidence>
<feature type="region of interest" description="Disordered" evidence="8">
    <location>
        <begin position="1"/>
        <end position="21"/>
    </location>
</feature>
<feature type="transmembrane region" description="Helical" evidence="7">
    <location>
        <begin position="167"/>
        <end position="188"/>
    </location>
</feature>
<evidence type="ECO:0000256" key="6">
    <source>
        <dbReference type="ARBA" id="ARBA00023136"/>
    </source>
</evidence>
<feature type="transmembrane region" description="Helical" evidence="7">
    <location>
        <begin position="208"/>
        <end position="225"/>
    </location>
</feature>
<evidence type="ECO:0000313" key="11">
    <source>
        <dbReference type="Proteomes" id="UP000181980"/>
    </source>
</evidence>
<feature type="transmembrane region" description="Helical" evidence="7">
    <location>
        <begin position="28"/>
        <end position="51"/>
    </location>
</feature>
<evidence type="ECO:0000256" key="2">
    <source>
        <dbReference type="ARBA" id="ARBA00022448"/>
    </source>
</evidence>
<dbReference type="Gene3D" id="1.10.3720.10">
    <property type="entry name" value="MetI-like"/>
    <property type="match status" value="1"/>
</dbReference>
<dbReference type="InterPro" id="IPR045621">
    <property type="entry name" value="BPD_transp_1_N"/>
</dbReference>
<dbReference type="Pfam" id="PF19300">
    <property type="entry name" value="BPD_transp_1_N"/>
    <property type="match status" value="1"/>
</dbReference>
<feature type="transmembrane region" description="Helical" evidence="7">
    <location>
        <begin position="123"/>
        <end position="146"/>
    </location>
</feature>
<dbReference type="CDD" id="cd06261">
    <property type="entry name" value="TM_PBP2"/>
    <property type="match status" value="1"/>
</dbReference>
<organism evidence="10 11">
    <name type="scientific">Jiangella alba</name>
    <dbReference type="NCBI Taxonomy" id="561176"/>
    <lineage>
        <taxon>Bacteria</taxon>
        <taxon>Bacillati</taxon>
        <taxon>Actinomycetota</taxon>
        <taxon>Actinomycetes</taxon>
        <taxon>Jiangellales</taxon>
        <taxon>Jiangellaceae</taxon>
        <taxon>Jiangella</taxon>
    </lineage>
</organism>
<evidence type="ECO:0000259" key="9">
    <source>
        <dbReference type="PROSITE" id="PS50928"/>
    </source>
</evidence>
<reference evidence="11" key="1">
    <citation type="submission" date="2016-10" db="EMBL/GenBank/DDBJ databases">
        <authorList>
            <person name="Varghese N."/>
            <person name="Submissions S."/>
        </authorList>
    </citation>
    <scope>NUCLEOTIDE SEQUENCE [LARGE SCALE GENOMIC DNA]</scope>
    <source>
        <strain evidence="11">DSM 45237</strain>
    </source>
</reference>